<dbReference type="GO" id="GO:0004553">
    <property type="term" value="F:hydrolase activity, hydrolyzing O-glycosyl compounds"/>
    <property type="evidence" value="ECO:0007669"/>
    <property type="project" value="TreeGrafter"/>
</dbReference>
<gene>
    <name evidence="3" type="ORF">AWRIB429_0233</name>
</gene>
<dbReference type="Gene3D" id="1.50.10.10">
    <property type="match status" value="1"/>
</dbReference>
<evidence type="ECO:0000259" key="1">
    <source>
        <dbReference type="Pfam" id="PF03632"/>
    </source>
</evidence>
<dbReference type="AlphaFoldDB" id="D3L7A3"/>
<feature type="domain" description="Glycoside hydrolase family 65 central catalytic" evidence="1">
    <location>
        <begin position="14"/>
        <end position="119"/>
    </location>
</feature>
<dbReference type="Gene3D" id="2.60.420.10">
    <property type="entry name" value="Maltose phosphorylase, domain 3"/>
    <property type="match status" value="1"/>
</dbReference>
<dbReference type="InterPro" id="IPR008928">
    <property type="entry name" value="6-hairpin_glycosidase_sf"/>
</dbReference>
<dbReference type="EMBL" id="ACSE01000003">
    <property type="protein sequence ID" value="EFD89215.1"/>
    <property type="molecule type" value="Genomic_DNA"/>
</dbReference>
<dbReference type="Proteomes" id="UP000003075">
    <property type="component" value="Unassembled WGS sequence"/>
</dbReference>
<dbReference type="GO" id="GO:0005975">
    <property type="term" value="P:carbohydrate metabolic process"/>
    <property type="evidence" value="ECO:0007669"/>
    <property type="project" value="InterPro"/>
</dbReference>
<dbReference type="InterPro" id="IPR005194">
    <property type="entry name" value="Glyco_hydro_65_C"/>
</dbReference>
<dbReference type="GeneID" id="76787167"/>
<organism evidence="3 4">
    <name type="scientific">Oenococcus oeni AWRIB429</name>
    <dbReference type="NCBI Taxonomy" id="655225"/>
    <lineage>
        <taxon>Bacteria</taxon>
        <taxon>Bacillati</taxon>
        <taxon>Bacillota</taxon>
        <taxon>Bacilli</taxon>
        <taxon>Lactobacillales</taxon>
        <taxon>Lactobacillaceae</taxon>
        <taxon>Oenococcus</taxon>
    </lineage>
</organism>
<reference evidence="3 4" key="1">
    <citation type="journal article" date="2010" name="Appl. Microbiol. Biotechnol.">
        <title>Genotypic diversity in Oenococcus oeni by high-density microarray comparative genome hybridization and whole genome sequencing.</title>
        <authorList>
            <person name="Borneman A.R."/>
            <person name="Bartowsky E.J."/>
            <person name="McCarthy J."/>
            <person name="Chambers P.J."/>
        </authorList>
    </citation>
    <scope>NUCLEOTIDE SEQUENCE [LARGE SCALE GENOMIC DNA]</scope>
    <source>
        <strain evidence="3 4">AWRIB429</strain>
    </source>
</reference>
<protein>
    <recommendedName>
        <fullName evidence="5">Glycoside hydrolase family 65 central catalytic domain-containing protein</fullName>
    </recommendedName>
</protein>
<dbReference type="PANTHER" id="PTHR11051:SF8">
    <property type="entry name" value="PROTEIN-GLUCOSYLGALACTOSYLHYDROXYLYSINE GLUCOSIDASE"/>
    <property type="match status" value="1"/>
</dbReference>
<evidence type="ECO:0008006" key="5">
    <source>
        <dbReference type="Google" id="ProtNLM"/>
    </source>
</evidence>
<sequence length="203" mass="23027">MDLTPYLKDDAVGTLFHDYNLDQVNNMQITKQADVILLFCLFENIFSLGIQEASWDYYLPKTMHDSSLSLSTHVVLAVDLGRNSEAYQLFQKAKNIDLGPYMNSSNDGIHAASLGGIWNSVVEGFGGLRVIDGKLRIEPHLPKEWDSLDYRINWHGAKLQISETKEDFTVTFLNSNHLNQIVEFMSKGQKYQVKAKGSLRIKL</sequence>
<proteinExistence type="predicted"/>
<dbReference type="InterPro" id="IPR005195">
    <property type="entry name" value="Glyco_hydro_65_M"/>
</dbReference>
<comment type="caution">
    <text evidence="3">The sequence shown here is derived from an EMBL/GenBank/DDBJ whole genome shotgun (WGS) entry which is preliminary data.</text>
</comment>
<evidence type="ECO:0000313" key="3">
    <source>
        <dbReference type="EMBL" id="EFD89215.1"/>
    </source>
</evidence>
<feature type="domain" description="Glycoside hydrolase family 65 C-terminal" evidence="2">
    <location>
        <begin position="128"/>
        <end position="173"/>
    </location>
</feature>
<evidence type="ECO:0000313" key="4">
    <source>
        <dbReference type="Proteomes" id="UP000003075"/>
    </source>
</evidence>
<accession>D3L7A3</accession>
<dbReference type="PANTHER" id="PTHR11051">
    <property type="entry name" value="GLYCOSYL HYDROLASE-RELATED"/>
    <property type="match status" value="1"/>
</dbReference>
<name>D3L7A3_OENOE</name>
<evidence type="ECO:0000259" key="2">
    <source>
        <dbReference type="Pfam" id="PF03633"/>
    </source>
</evidence>
<dbReference type="RefSeq" id="WP_004164838.1">
    <property type="nucleotide sequence ID" value="NZ_ACSE01000003.1"/>
</dbReference>
<dbReference type="Pfam" id="PF03633">
    <property type="entry name" value="Glyco_hydro_65C"/>
    <property type="match status" value="1"/>
</dbReference>
<dbReference type="InterPro" id="IPR012341">
    <property type="entry name" value="6hp_glycosidase-like_sf"/>
</dbReference>
<dbReference type="SUPFAM" id="SSF48208">
    <property type="entry name" value="Six-hairpin glycosidases"/>
    <property type="match status" value="1"/>
</dbReference>
<dbReference type="Pfam" id="PF03632">
    <property type="entry name" value="Glyco_hydro_65m"/>
    <property type="match status" value="1"/>
</dbReference>